<dbReference type="InterPro" id="IPR020843">
    <property type="entry name" value="ER"/>
</dbReference>
<evidence type="ECO:0000256" key="1">
    <source>
        <dbReference type="ARBA" id="ARBA00008072"/>
    </source>
</evidence>
<protein>
    <recommendedName>
        <fullName evidence="3">Enoyl reductase (ER) domain-containing protein</fullName>
    </recommendedName>
</protein>
<evidence type="ECO:0000259" key="3">
    <source>
        <dbReference type="SMART" id="SM00829"/>
    </source>
</evidence>
<dbReference type="InterPro" id="IPR036291">
    <property type="entry name" value="NAD(P)-bd_dom_sf"/>
</dbReference>
<dbReference type="OrthoDB" id="48317at2759"/>
<keyword evidence="2" id="KW-0560">Oxidoreductase</keyword>
<gene>
    <name evidence="4" type="ORF">FOXB_17197</name>
</gene>
<dbReference type="GO" id="GO:0016651">
    <property type="term" value="F:oxidoreductase activity, acting on NAD(P)H"/>
    <property type="evidence" value="ECO:0007669"/>
    <property type="project" value="InterPro"/>
</dbReference>
<dbReference type="InterPro" id="IPR047122">
    <property type="entry name" value="Trans-enoyl_RdTase-like"/>
</dbReference>
<dbReference type="Pfam" id="PF08240">
    <property type="entry name" value="ADH_N"/>
    <property type="match status" value="1"/>
</dbReference>
<dbReference type="EMBL" id="AFQF01006620">
    <property type="protein sequence ID" value="EGU72295.1"/>
    <property type="molecule type" value="Genomic_DNA"/>
</dbReference>
<dbReference type="PANTHER" id="PTHR45348:SF2">
    <property type="entry name" value="ZINC-TYPE ALCOHOL DEHYDROGENASE-LIKE PROTEIN C2E1P3.01"/>
    <property type="match status" value="1"/>
</dbReference>
<dbReference type="SMART" id="SM00829">
    <property type="entry name" value="PKS_ER"/>
    <property type="match status" value="1"/>
</dbReference>
<dbReference type="InterPro" id="IPR013154">
    <property type="entry name" value="ADH-like_N"/>
</dbReference>
<dbReference type="AlphaFoldDB" id="F9GEW3"/>
<sequence>MSSNKAAWILTPKANPLVVQEAPYPSPGPGEVVIKSEVIALNPVENNVQTYNIFQNTYPLIPGADVAGVVHELGEGVSHVKKGQRVIGYCMGLGLNDNRFAAYQHYCLVHETLVAPVPDNARLADAVVLPLAITTVSTSLYHPDHLSLPLPQKQPVDTGKTIFIWGGSSSVGATAIQLSVASGLKVVATASKRNHDLVKSLGASIVLDYNSPSIVDDAVTALKDHDLVACYDAISEPQTIAPLGAILDQLGACDVCFVVPPRGEISKNIKWTISLAFELLNERGRPISEYIWKKFVPEALKEGRLQTKPDPVIVGKGLKSIQEGLNKLQKGVSAQKFVIESNIEANIILHFMPIERS</sequence>
<feature type="domain" description="Enoyl reductase (ER)" evidence="3">
    <location>
        <begin position="13"/>
        <end position="339"/>
    </location>
</feature>
<dbReference type="PANTHER" id="PTHR45348">
    <property type="entry name" value="HYPOTHETICAL OXIDOREDUCTASE (EUROFUNG)"/>
    <property type="match status" value="1"/>
</dbReference>
<dbReference type="SUPFAM" id="SSF50129">
    <property type="entry name" value="GroES-like"/>
    <property type="match status" value="1"/>
</dbReference>
<evidence type="ECO:0000256" key="2">
    <source>
        <dbReference type="ARBA" id="ARBA00023002"/>
    </source>
</evidence>
<comment type="caution">
    <text evidence="4">The sequence shown here is derived from an EMBL/GenBank/DDBJ whole genome shotgun (WGS) entry which is preliminary data.</text>
</comment>
<dbReference type="SUPFAM" id="SSF51735">
    <property type="entry name" value="NAD(P)-binding Rossmann-fold domains"/>
    <property type="match status" value="1"/>
</dbReference>
<organism evidence="4">
    <name type="scientific">Fusarium oxysporum (strain Fo5176)</name>
    <name type="common">Fusarium vascular wilt</name>
    <dbReference type="NCBI Taxonomy" id="660025"/>
    <lineage>
        <taxon>Eukaryota</taxon>
        <taxon>Fungi</taxon>
        <taxon>Dikarya</taxon>
        <taxon>Ascomycota</taxon>
        <taxon>Pezizomycotina</taxon>
        <taxon>Sordariomycetes</taxon>
        <taxon>Hypocreomycetidae</taxon>
        <taxon>Hypocreales</taxon>
        <taxon>Nectriaceae</taxon>
        <taxon>Fusarium</taxon>
        <taxon>Fusarium oxysporum species complex</taxon>
    </lineage>
</organism>
<accession>F9GEW3</accession>
<dbReference type="CDD" id="cd08249">
    <property type="entry name" value="enoyl_reductase_like"/>
    <property type="match status" value="1"/>
</dbReference>
<dbReference type="STRING" id="660025.F9GEW3"/>
<comment type="similarity">
    <text evidence="1">Belongs to the zinc-containing alcohol dehydrogenase family.</text>
</comment>
<dbReference type="Gene3D" id="3.40.50.720">
    <property type="entry name" value="NAD(P)-binding Rossmann-like Domain"/>
    <property type="match status" value="1"/>
</dbReference>
<name>F9GEW3_FUSOF</name>
<proteinExistence type="inferred from homology"/>
<dbReference type="Gene3D" id="3.90.180.10">
    <property type="entry name" value="Medium-chain alcohol dehydrogenases, catalytic domain"/>
    <property type="match status" value="1"/>
</dbReference>
<dbReference type="InterPro" id="IPR011032">
    <property type="entry name" value="GroES-like_sf"/>
</dbReference>
<reference evidence="4" key="1">
    <citation type="journal article" date="2012" name="Mol. Plant Microbe Interact.">
        <title>A highly conserved effector in Fusarium oxysporum is required for full virulence on Arabidopsis.</title>
        <authorList>
            <person name="Thatcher L.F."/>
            <person name="Gardiner D.M."/>
            <person name="Kazan K."/>
            <person name="Manners J."/>
        </authorList>
    </citation>
    <scope>NUCLEOTIDE SEQUENCE [LARGE SCALE GENOMIC DNA]</scope>
    <source>
        <strain evidence="4">Fo5176</strain>
    </source>
</reference>
<evidence type="ECO:0000313" key="4">
    <source>
        <dbReference type="EMBL" id="EGU72295.1"/>
    </source>
</evidence>